<name>A0ABT2QKM6_9EURY</name>
<evidence type="ECO:0000256" key="1">
    <source>
        <dbReference type="SAM" id="Phobius"/>
    </source>
</evidence>
<proteinExistence type="predicted"/>
<evidence type="ECO:0000313" key="2">
    <source>
        <dbReference type="EMBL" id="MCU4975474.1"/>
    </source>
</evidence>
<sequence length="79" mass="8144">MSVRNTSRGLSNNVLAAIQDSIIAKSLGAFVVGSTVLAVLLDLLGYDIMAAIIVAFAIVVTVITILFVAIPVSALSLLD</sequence>
<dbReference type="RefSeq" id="WP_338009192.1">
    <property type="nucleotide sequence ID" value="NZ_JAOPKB010000019.1"/>
</dbReference>
<keyword evidence="1" id="KW-0472">Membrane</keyword>
<reference evidence="2 3" key="1">
    <citation type="submission" date="2022-09" db="EMBL/GenBank/DDBJ databases">
        <title>Enrichment on poylsaccharides allowed isolation of novel metabolic and taxonomic groups of Haloarchaea.</title>
        <authorList>
            <person name="Sorokin D.Y."/>
            <person name="Elcheninov A.G."/>
            <person name="Khizhniak T.V."/>
            <person name="Kolganova T.V."/>
            <person name="Kublanov I.V."/>
        </authorList>
    </citation>
    <scope>NUCLEOTIDE SEQUENCE [LARGE SCALE GENOMIC DNA]</scope>
    <source>
        <strain evidence="2 3">AArc-m2/3/4</strain>
    </source>
</reference>
<protein>
    <recommendedName>
        <fullName evidence="4">Major facilitator superfamily (MFS) profile domain-containing protein</fullName>
    </recommendedName>
</protein>
<feature type="transmembrane region" description="Helical" evidence="1">
    <location>
        <begin position="22"/>
        <end position="41"/>
    </location>
</feature>
<dbReference type="EMBL" id="JAOPKB010000019">
    <property type="protein sequence ID" value="MCU4975474.1"/>
    <property type="molecule type" value="Genomic_DNA"/>
</dbReference>
<feature type="transmembrane region" description="Helical" evidence="1">
    <location>
        <begin position="48"/>
        <end position="70"/>
    </location>
</feature>
<evidence type="ECO:0000313" key="3">
    <source>
        <dbReference type="Proteomes" id="UP001320972"/>
    </source>
</evidence>
<accession>A0ABT2QKM6</accession>
<gene>
    <name evidence="2" type="ORF">OB955_22555</name>
</gene>
<keyword evidence="3" id="KW-1185">Reference proteome</keyword>
<dbReference type="Proteomes" id="UP001320972">
    <property type="component" value="Unassembled WGS sequence"/>
</dbReference>
<organism evidence="2 3">
    <name type="scientific">Natronoglomus mannanivorans</name>
    <dbReference type="NCBI Taxonomy" id="2979990"/>
    <lineage>
        <taxon>Archaea</taxon>
        <taxon>Methanobacteriati</taxon>
        <taxon>Methanobacteriota</taxon>
        <taxon>Stenosarchaea group</taxon>
        <taxon>Halobacteria</taxon>
        <taxon>Halobacteriales</taxon>
        <taxon>Natrialbaceae</taxon>
        <taxon>Natronoglomus</taxon>
    </lineage>
</organism>
<keyword evidence="1" id="KW-1133">Transmembrane helix</keyword>
<keyword evidence="1" id="KW-0812">Transmembrane</keyword>
<evidence type="ECO:0008006" key="4">
    <source>
        <dbReference type="Google" id="ProtNLM"/>
    </source>
</evidence>
<comment type="caution">
    <text evidence="2">The sequence shown here is derived from an EMBL/GenBank/DDBJ whole genome shotgun (WGS) entry which is preliminary data.</text>
</comment>